<evidence type="ECO:0000256" key="3">
    <source>
        <dbReference type="ARBA" id="ARBA00023002"/>
    </source>
</evidence>
<dbReference type="Pfam" id="PF00106">
    <property type="entry name" value="adh_short"/>
    <property type="match status" value="1"/>
</dbReference>
<dbReference type="InterPro" id="IPR036291">
    <property type="entry name" value="NAD(P)-bd_dom_sf"/>
</dbReference>
<dbReference type="InterPro" id="IPR002347">
    <property type="entry name" value="SDR_fam"/>
</dbReference>
<dbReference type="Gene3D" id="3.40.50.720">
    <property type="entry name" value="NAD(P)-binding Rossmann-like Domain"/>
    <property type="match status" value="1"/>
</dbReference>
<evidence type="ECO:0000313" key="6">
    <source>
        <dbReference type="EMBL" id="GAT23022.1"/>
    </source>
</evidence>
<dbReference type="AlphaFoldDB" id="A0A146FBG4"/>
<reference evidence="7" key="2">
    <citation type="submission" date="2016-02" db="EMBL/GenBank/DDBJ databases">
        <title>Genome sequencing of Aspergillus luchuensis NBRC 4314.</title>
        <authorList>
            <person name="Yamada O."/>
        </authorList>
    </citation>
    <scope>NUCLEOTIDE SEQUENCE [LARGE SCALE GENOMIC DNA]</scope>
    <source>
        <strain evidence="7">RIB 2604</strain>
    </source>
</reference>
<proteinExistence type="inferred from homology"/>
<gene>
    <name evidence="6" type="ORF">RIB2604_01701580</name>
</gene>
<reference evidence="6 7" key="1">
    <citation type="journal article" date="2016" name="DNA Res.">
        <title>Genome sequence of Aspergillus luchuensis NBRC 4314.</title>
        <authorList>
            <person name="Yamada O."/>
            <person name="Machida M."/>
            <person name="Hosoyama A."/>
            <person name="Goto M."/>
            <person name="Takahashi T."/>
            <person name="Futagami T."/>
            <person name="Yamagata Y."/>
            <person name="Takeuchi M."/>
            <person name="Kobayashi T."/>
            <person name="Koike H."/>
            <person name="Abe K."/>
            <person name="Asai K."/>
            <person name="Arita M."/>
            <person name="Fujita N."/>
            <person name="Fukuda K."/>
            <person name="Higa K."/>
            <person name="Horikawa H."/>
            <person name="Ishikawa T."/>
            <person name="Jinno K."/>
            <person name="Kato Y."/>
            <person name="Kirimura K."/>
            <person name="Mizutani O."/>
            <person name="Nakasone K."/>
            <person name="Sano M."/>
            <person name="Shiraishi Y."/>
            <person name="Tsukahara M."/>
            <person name="Gomi K."/>
        </authorList>
    </citation>
    <scope>NUCLEOTIDE SEQUENCE [LARGE SCALE GENOMIC DNA]</scope>
    <source>
        <strain evidence="6 7">RIB 2604</strain>
    </source>
</reference>
<comment type="caution">
    <text evidence="6">The sequence shown here is derived from an EMBL/GenBank/DDBJ whole genome shotgun (WGS) entry which is preliminary data.</text>
</comment>
<keyword evidence="3" id="KW-0560">Oxidoreductase</keyword>
<dbReference type="EMBL" id="BCWF01000017">
    <property type="protein sequence ID" value="GAT23022.1"/>
    <property type="molecule type" value="Genomic_DNA"/>
</dbReference>
<evidence type="ECO:0000256" key="4">
    <source>
        <dbReference type="RuleBase" id="RU000363"/>
    </source>
</evidence>
<dbReference type="PANTHER" id="PTHR24320">
    <property type="entry name" value="RETINOL DEHYDROGENASE"/>
    <property type="match status" value="1"/>
</dbReference>
<name>A0A146FBG4_ASPKA</name>
<dbReference type="PANTHER" id="PTHR24320:SF283">
    <property type="entry name" value="RETINOL DEHYDROGENASE 11"/>
    <property type="match status" value="1"/>
</dbReference>
<evidence type="ECO:0000256" key="5">
    <source>
        <dbReference type="SAM" id="MobiDB-lite"/>
    </source>
</evidence>
<feature type="region of interest" description="Disordered" evidence="5">
    <location>
        <begin position="271"/>
        <end position="291"/>
    </location>
</feature>
<keyword evidence="2" id="KW-0521">NADP</keyword>
<organism evidence="6 7">
    <name type="scientific">Aspergillus kawachii</name>
    <name type="common">White koji mold</name>
    <name type="synonym">Aspergillus awamori var. kawachi</name>
    <dbReference type="NCBI Taxonomy" id="1069201"/>
    <lineage>
        <taxon>Eukaryota</taxon>
        <taxon>Fungi</taxon>
        <taxon>Dikarya</taxon>
        <taxon>Ascomycota</taxon>
        <taxon>Pezizomycotina</taxon>
        <taxon>Eurotiomycetes</taxon>
        <taxon>Eurotiomycetidae</taxon>
        <taxon>Eurotiales</taxon>
        <taxon>Aspergillaceae</taxon>
        <taxon>Aspergillus</taxon>
        <taxon>Aspergillus subgen. Circumdati</taxon>
    </lineage>
</organism>
<evidence type="ECO:0000256" key="2">
    <source>
        <dbReference type="ARBA" id="ARBA00022857"/>
    </source>
</evidence>
<protein>
    <submittedName>
        <fullName evidence="6">Short-chain dehydrogenase</fullName>
    </submittedName>
</protein>
<dbReference type="PRINTS" id="PR00080">
    <property type="entry name" value="SDRFAMILY"/>
</dbReference>
<dbReference type="Proteomes" id="UP000075230">
    <property type="component" value="Unassembled WGS sequence"/>
</dbReference>
<dbReference type="VEuPathDB" id="FungiDB:ASPFODRAFT_183604"/>
<evidence type="ECO:0000256" key="1">
    <source>
        <dbReference type="ARBA" id="ARBA00006484"/>
    </source>
</evidence>
<sequence>MSSYSSQTSAEQVAQDCQDAIANKTVLVTGVSPGGLGAEFAKVIAIHGPSLLILASRDIVKAQQTAQEIADIAPGVPTRLLELDLRSQAQVRIAAKEVLTYKEDIDVLVNNAGVMASPLSLTDDGIESQFATNHVGHFLFTNLIMKKLVVPGKSCRVVNVSSNGHLLSSVRFHDWNFDEGKNYDPWLAYGQSKTANMLFSVSLAQKLGSKGLTSVSLHPGTINTNLARGDWNEMYESLVVKPEEVRSWARDQIEAERLWKLTEDIVDKVSAHTNGPGRDVSPGTGLAYHNSGRDHPNQLTYIISSSDAAGAEGDGSQRHGLVTTWPLPGCHPGITSIEPIGMSAHINNGQFQPSRYPS</sequence>
<dbReference type="PRINTS" id="PR00081">
    <property type="entry name" value="GDHRDH"/>
</dbReference>
<dbReference type="GO" id="GO:0016491">
    <property type="term" value="F:oxidoreductase activity"/>
    <property type="evidence" value="ECO:0007669"/>
    <property type="project" value="UniProtKB-KW"/>
</dbReference>
<evidence type="ECO:0000313" key="7">
    <source>
        <dbReference type="Proteomes" id="UP000075230"/>
    </source>
</evidence>
<accession>A0A146FBG4</accession>
<comment type="similarity">
    <text evidence="1 4">Belongs to the short-chain dehydrogenases/reductases (SDR) family.</text>
</comment>
<dbReference type="SUPFAM" id="SSF51735">
    <property type="entry name" value="NAD(P)-binding Rossmann-fold domains"/>
    <property type="match status" value="1"/>
</dbReference>